<protein>
    <submittedName>
        <fullName evidence="2">Uncharacterized protein</fullName>
    </submittedName>
</protein>
<evidence type="ECO:0000313" key="4">
    <source>
        <dbReference type="Proteomes" id="UP000747110"/>
    </source>
</evidence>
<proteinExistence type="predicted"/>
<dbReference type="OrthoDB" id="565618at2759"/>
<dbReference type="AlphaFoldDB" id="A0A8J4G5T8"/>
<sequence>MLPGAALVPSRRCCTRSDLPARQVWDTQRWRQPDAGVKLTHRHGLTAAGAMAGPGAAGVELQWNDVVEYRLPQPVSGAQLGVGRVDQVESGQVTLAPLEEDEDDMWVESHDMTAVVVSEGSVLRILTYDLSQRQDKEGNPHGEHAHDVYTLLDRPSAGVYRGPRTLQVVLRSGMEDG</sequence>
<keyword evidence="4" id="KW-1185">Reference proteome</keyword>
<dbReference type="EMBL" id="BNCQ01000008">
    <property type="protein sequence ID" value="GIM00641.1"/>
    <property type="molecule type" value="Genomic_DNA"/>
</dbReference>
<reference evidence="2" key="1">
    <citation type="journal article" date="2021" name="Proc. Natl. Acad. Sci. U.S.A.">
        <title>Three genomes in the algal genus Volvox reveal the fate of a haploid sex-determining region after a transition to homothallism.</title>
        <authorList>
            <person name="Yamamoto K."/>
            <person name="Hamaji T."/>
            <person name="Kawai-Toyooka H."/>
            <person name="Matsuzaki R."/>
            <person name="Takahashi F."/>
            <person name="Nishimura Y."/>
            <person name="Kawachi M."/>
            <person name="Noguchi H."/>
            <person name="Minakuchi Y."/>
            <person name="Umen J.G."/>
            <person name="Toyoda A."/>
            <person name="Nozaki H."/>
        </authorList>
    </citation>
    <scope>NUCLEOTIDE SEQUENCE</scope>
    <source>
        <strain evidence="2">NIES-3785</strain>
        <strain evidence="1">NIES-3786</strain>
    </source>
</reference>
<dbReference type="Proteomes" id="UP000722791">
    <property type="component" value="Unassembled WGS sequence"/>
</dbReference>
<evidence type="ECO:0000313" key="1">
    <source>
        <dbReference type="EMBL" id="GIL75931.1"/>
    </source>
</evidence>
<dbReference type="Proteomes" id="UP000747110">
    <property type="component" value="Unassembled WGS sequence"/>
</dbReference>
<evidence type="ECO:0000313" key="3">
    <source>
        <dbReference type="Proteomes" id="UP000722791"/>
    </source>
</evidence>
<gene>
    <name evidence="1" type="ORF">Vretifemale_5562</name>
    <name evidence="2" type="ORF">Vretimale_5507</name>
</gene>
<dbReference type="EMBL" id="BNCP01000008">
    <property type="protein sequence ID" value="GIL75931.1"/>
    <property type="molecule type" value="Genomic_DNA"/>
</dbReference>
<accession>A0A8J4G5T8</accession>
<name>A0A8J4G5T8_9CHLO</name>
<evidence type="ECO:0000313" key="2">
    <source>
        <dbReference type="EMBL" id="GIM00641.1"/>
    </source>
</evidence>
<organism evidence="2 3">
    <name type="scientific">Volvox reticuliferus</name>
    <dbReference type="NCBI Taxonomy" id="1737510"/>
    <lineage>
        <taxon>Eukaryota</taxon>
        <taxon>Viridiplantae</taxon>
        <taxon>Chlorophyta</taxon>
        <taxon>core chlorophytes</taxon>
        <taxon>Chlorophyceae</taxon>
        <taxon>CS clade</taxon>
        <taxon>Chlamydomonadales</taxon>
        <taxon>Volvocaceae</taxon>
        <taxon>Volvox</taxon>
    </lineage>
</organism>
<comment type="caution">
    <text evidence="2">The sequence shown here is derived from an EMBL/GenBank/DDBJ whole genome shotgun (WGS) entry which is preliminary data.</text>
</comment>